<evidence type="ECO:0008006" key="3">
    <source>
        <dbReference type="Google" id="ProtNLM"/>
    </source>
</evidence>
<sequence length="211" mass="20965">MLIAVASQNFRTISGQAGETGPFLIYEVAAGAKAQEVARIDLPEALRMPAEDPASPHPFDDMTAVISAAATEAFGDRMAARGVLAVVSEEETDPASAAASLAVAIVEALSAAGMRLEDLEGCGCGDHGREGCDGQGGCGGHDHDHGHDHGGCGCGGGGHHHGRGHGHGRRRGGRGCGCGGQDHAAEAVPVLRDAPRQGGGCGCGGGGSCRG</sequence>
<accession>D5ANR5</accession>
<dbReference type="InterPro" id="IPR036105">
    <property type="entry name" value="DiNase_FeMo-co_biosyn_sf"/>
</dbReference>
<dbReference type="HOGENOM" id="CLU_1304072_0_0_5"/>
<dbReference type="EMBL" id="CP001312">
    <property type="protein sequence ID" value="ADE84419.1"/>
    <property type="molecule type" value="Genomic_DNA"/>
</dbReference>
<dbReference type="KEGG" id="rcp:RCAP_rcc00654"/>
<evidence type="ECO:0000313" key="1">
    <source>
        <dbReference type="EMBL" id="ADE84419.1"/>
    </source>
</evidence>
<dbReference type="AlphaFoldDB" id="D5ANR5"/>
<dbReference type="RefSeq" id="WP_013066398.1">
    <property type="nucleotide sequence ID" value="NC_014034.1"/>
</dbReference>
<dbReference type="SUPFAM" id="SSF53146">
    <property type="entry name" value="Nitrogenase accessory factor-like"/>
    <property type="match status" value="1"/>
</dbReference>
<dbReference type="STRING" id="272942.RCAP_rcc00654"/>
<reference evidence="1 2" key="2">
    <citation type="journal article" date="2010" name="J. Bacteriol.">
        <title>Complete genome sequence of the photosynthetic purple nonsulfur bacterium Rhodobacter capsulatus SB 1003.</title>
        <authorList>
            <person name="Strnad H."/>
            <person name="Lapidus A."/>
            <person name="Paces J."/>
            <person name="Ulbrich P."/>
            <person name="Vlcek C."/>
            <person name="Paces V."/>
            <person name="Haselkorn R."/>
        </authorList>
    </citation>
    <scope>NUCLEOTIDE SEQUENCE [LARGE SCALE GENOMIC DNA]</scope>
    <source>
        <strain evidence="2">ATCC BAA-309 / NBRC 16581 / SB1003</strain>
    </source>
</reference>
<dbReference type="eggNOG" id="COG1433">
    <property type="taxonomic scope" value="Bacteria"/>
</dbReference>
<reference key="1">
    <citation type="submission" date="2008-12" db="EMBL/GenBank/DDBJ databases">
        <title>Complete genome sequence of Rhodobacter capsulatus SB1003.</title>
        <authorList>
            <person name="Strnad H."/>
            <person name="Lapidus A."/>
            <person name="Vlcek C."/>
            <person name="Ulbrich P."/>
            <person name="Paces J."/>
            <person name="Maltsev N."/>
            <person name="Kumar V."/>
            <person name="Kogan Y."/>
            <person name="Milgram A."/>
            <person name="Rebrekov D."/>
            <person name="Mazur M."/>
            <person name="Cox R."/>
            <person name="Kyrpides N."/>
            <person name="Kolar M."/>
            <person name="Sachova J."/>
            <person name="Ridl J."/>
            <person name="Ivanova N."/>
            <person name="Kapatral V."/>
            <person name="Los T."/>
            <person name="Lykidis A."/>
            <person name="Mikhailova N."/>
            <person name="Reznik G."/>
            <person name="Vasieva O."/>
            <person name="Fonstein M."/>
            <person name="Paces V."/>
            <person name="Haselkorn R."/>
        </authorList>
    </citation>
    <scope>NUCLEOTIDE SEQUENCE</scope>
    <source>
        <strain>SB1003</strain>
    </source>
</reference>
<dbReference type="GeneID" id="31489600"/>
<proteinExistence type="predicted"/>
<evidence type="ECO:0000313" key="2">
    <source>
        <dbReference type="Proteomes" id="UP000002361"/>
    </source>
</evidence>
<dbReference type="Proteomes" id="UP000002361">
    <property type="component" value="Chromosome"/>
</dbReference>
<dbReference type="Gene3D" id="3.30.420.130">
    <property type="entry name" value="Dinitrogenase iron-molybdenum cofactor biosynthesis domain"/>
    <property type="match status" value="1"/>
</dbReference>
<gene>
    <name evidence="1" type="ordered locus">RCAP_rcc00654</name>
</gene>
<name>D5ANR5_RHOCB</name>
<keyword evidence="2" id="KW-1185">Reference proteome</keyword>
<dbReference type="SMR" id="D5ANR5"/>
<organism evidence="1 2">
    <name type="scientific">Rhodobacter capsulatus (strain ATCC BAA-309 / NBRC 16581 / SB1003)</name>
    <dbReference type="NCBI Taxonomy" id="272942"/>
    <lineage>
        <taxon>Bacteria</taxon>
        <taxon>Pseudomonadati</taxon>
        <taxon>Pseudomonadota</taxon>
        <taxon>Alphaproteobacteria</taxon>
        <taxon>Rhodobacterales</taxon>
        <taxon>Rhodobacter group</taxon>
        <taxon>Rhodobacter</taxon>
    </lineage>
</organism>
<protein>
    <recommendedName>
        <fullName evidence="3">Dinitrogenase iron-molybdenum cofactor biosynthesis domain-containing protein</fullName>
    </recommendedName>
</protein>